<dbReference type="AlphaFoldDB" id="A0AAE3HLG9"/>
<feature type="transmembrane region" description="Helical" evidence="1">
    <location>
        <begin position="6"/>
        <end position="30"/>
    </location>
</feature>
<accession>A0AAE3HLG9</accession>
<keyword evidence="3" id="KW-1185">Reference proteome</keyword>
<keyword evidence="1" id="KW-0472">Membrane</keyword>
<evidence type="ECO:0000313" key="2">
    <source>
        <dbReference type="EMBL" id="MCS3903314.1"/>
    </source>
</evidence>
<protein>
    <recommendedName>
        <fullName evidence="4">Twin transmembrane helix small protein</fullName>
    </recommendedName>
</protein>
<name>A0AAE3HLG9_9GAMM</name>
<feature type="transmembrane region" description="Helical" evidence="1">
    <location>
        <begin position="42"/>
        <end position="66"/>
    </location>
</feature>
<dbReference type="InterPro" id="IPR021313">
    <property type="entry name" value="DUF2909"/>
</dbReference>
<dbReference type="Pfam" id="PF11137">
    <property type="entry name" value="DUF2909"/>
    <property type="match status" value="1"/>
</dbReference>
<evidence type="ECO:0008006" key="4">
    <source>
        <dbReference type="Google" id="ProtNLM"/>
    </source>
</evidence>
<comment type="caution">
    <text evidence="2">The sequence shown here is derived from an EMBL/GenBank/DDBJ whole genome shotgun (WGS) entry which is preliminary data.</text>
</comment>
<reference evidence="2" key="1">
    <citation type="submission" date="2022-08" db="EMBL/GenBank/DDBJ databases">
        <title>Genomic Encyclopedia of Type Strains, Phase III (KMG-III): the genomes of soil and plant-associated and newly described type strains.</title>
        <authorList>
            <person name="Whitman W."/>
        </authorList>
    </citation>
    <scope>NUCLEOTIDE SEQUENCE</scope>
    <source>
        <strain evidence="2">HMT 1</strain>
    </source>
</reference>
<dbReference type="EMBL" id="JANUCT010000007">
    <property type="protein sequence ID" value="MCS3903314.1"/>
    <property type="molecule type" value="Genomic_DNA"/>
</dbReference>
<sequence length="85" mass="9246">MLPTAVSNTIIILFLIAIFGSLTSGLYYLIRDRGQSQRTVKALSWRIGLSLLLFFLLIIGFAAGVIQPHGLSQQTPATQTEKAPS</sequence>
<keyword evidence="1" id="KW-1133">Transmembrane helix</keyword>
<proteinExistence type="predicted"/>
<gene>
    <name evidence="2" type="ORF">J2T55_001334</name>
</gene>
<evidence type="ECO:0000256" key="1">
    <source>
        <dbReference type="SAM" id="Phobius"/>
    </source>
</evidence>
<evidence type="ECO:0000313" key="3">
    <source>
        <dbReference type="Proteomes" id="UP001204445"/>
    </source>
</evidence>
<organism evidence="2 3">
    <name type="scientific">Methylohalomonas lacus</name>
    <dbReference type="NCBI Taxonomy" id="398773"/>
    <lineage>
        <taxon>Bacteria</taxon>
        <taxon>Pseudomonadati</taxon>
        <taxon>Pseudomonadota</taxon>
        <taxon>Gammaproteobacteria</taxon>
        <taxon>Methylohalomonadales</taxon>
        <taxon>Methylohalomonadaceae</taxon>
        <taxon>Methylohalomonas</taxon>
    </lineage>
</organism>
<dbReference type="Proteomes" id="UP001204445">
    <property type="component" value="Unassembled WGS sequence"/>
</dbReference>
<keyword evidence="1" id="KW-0812">Transmembrane</keyword>
<dbReference type="NCBIfam" id="NF033233">
    <property type="entry name" value="twin_helix"/>
    <property type="match status" value="1"/>
</dbReference>
<dbReference type="RefSeq" id="WP_259054989.1">
    <property type="nucleotide sequence ID" value="NZ_JANUCT010000007.1"/>
</dbReference>